<accession>A0AB39KYF7</accession>
<evidence type="ECO:0000256" key="4">
    <source>
        <dbReference type="PIRSR" id="PIRSR606710-2"/>
    </source>
</evidence>
<feature type="chain" id="PRO_5044244113" evidence="6">
    <location>
        <begin position="31"/>
        <end position="415"/>
    </location>
</feature>
<dbReference type="EMBL" id="CP158375">
    <property type="protein sequence ID" value="XDO98411.1"/>
    <property type="molecule type" value="Genomic_DNA"/>
</dbReference>
<dbReference type="InterPro" id="IPR006710">
    <property type="entry name" value="Glyco_hydro_43"/>
</dbReference>
<feature type="site" description="Important for catalytic activity, responsible for pKa modulation of the active site Glu and correct orientation of both the proton donor and substrate" evidence="4">
    <location>
        <position position="255"/>
    </location>
</feature>
<evidence type="ECO:0000256" key="5">
    <source>
        <dbReference type="RuleBase" id="RU361187"/>
    </source>
</evidence>
<dbReference type="InterPro" id="IPR051795">
    <property type="entry name" value="Glycosyl_Hydrlase_43"/>
</dbReference>
<reference evidence="7" key="1">
    <citation type="submission" date="2024-06" db="EMBL/GenBank/DDBJ databases">
        <title>Caulobacter inopinatus, sp. nov.</title>
        <authorList>
            <person name="Donachie S.P."/>
        </authorList>
    </citation>
    <scope>NUCLEOTIDE SEQUENCE</scope>
    <source>
        <strain evidence="7">73W</strain>
    </source>
</reference>
<dbReference type="AlphaFoldDB" id="A0AB39KYF7"/>
<comment type="similarity">
    <text evidence="1 5">Belongs to the glycosyl hydrolase 43 family.</text>
</comment>
<dbReference type="RefSeq" id="WP_369062286.1">
    <property type="nucleotide sequence ID" value="NZ_CP158375.1"/>
</dbReference>
<gene>
    <name evidence="7" type="ORF">ABOZ73_08355</name>
</gene>
<name>A0AB39KYF7_9CAUL</name>
<protein>
    <submittedName>
        <fullName evidence="7">Family 43 glycosylhydrolase</fullName>
    </submittedName>
</protein>
<organism evidence="7">
    <name type="scientific">Caulobacter sp. 73W</name>
    <dbReference type="NCBI Taxonomy" id="3161137"/>
    <lineage>
        <taxon>Bacteria</taxon>
        <taxon>Pseudomonadati</taxon>
        <taxon>Pseudomonadota</taxon>
        <taxon>Alphaproteobacteria</taxon>
        <taxon>Caulobacterales</taxon>
        <taxon>Caulobacteraceae</taxon>
        <taxon>Caulobacter</taxon>
    </lineage>
</organism>
<dbReference type="PANTHER" id="PTHR42812:SF14">
    <property type="entry name" value="SECRETED PROTEIN"/>
    <property type="match status" value="1"/>
</dbReference>
<evidence type="ECO:0000313" key="7">
    <source>
        <dbReference type="EMBL" id="XDO98411.1"/>
    </source>
</evidence>
<dbReference type="SUPFAM" id="SSF75005">
    <property type="entry name" value="Arabinanase/levansucrase/invertase"/>
    <property type="match status" value="1"/>
</dbReference>
<dbReference type="GO" id="GO:0004553">
    <property type="term" value="F:hydrolase activity, hydrolyzing O-glycosyl compounds"/>
    <property type="evidence" value="ECO:0007669"/>
    <property type="project" value="InterPro"/>
</dbReference>
<dbReference type="Pfam" id="PF04616">
    <property type="entry name" value="Glyco_hydro_43"/>
    <property type="match status" value="1"/>
</dbReference>
<dbReference type="InterPro" id="IPR023296">
    <property type="entry name" value="Glyco_hydro_beta-prop_sf"/>
</dbReference>
<evidence type="ECO:0000256" key="2">
    <source>
        <dbReference type="ARBA" id="ARBA00022801"/>
    </source>
</evidence>
<keyword evidence="6" id="KW-0732">Signal</keyword>
<dbReference type="CDD" id="cd08986">
    <property type="entry name" value="GH43-like"/>
    <property type="match status" value="1"/>
</dbReference>
<keyword evidence="2 5" id="KW-0378">Hydrolase</keyword>
<feature type="signal peptide" evidence="6">
    <location>
        <begin position="1"/>
        <end position="30"/>
    </location>
</feature>
<dbReference type="Gene3D" id="2.115.10.20">
    <property type="entry name" value="Glycosyl hydrolase domain, family 43"/>
    <property type="match status" value="1"/>
</dbReference>
<dbReference type="PANTHER" id="PTHR42812">
    <property type="entry name" value="BETA-XYLOSIDASE"/>
    <property type="match status" value="1"/>
</dbReference>
<evidence type="ECO:0000256" key="6">
    <source>
        <dbReference type="SAM" id="SignalP"/>
    </source>
</evidence>
<dbReference type="GO" id="GO:0005975">
    <property type="term" value="P:carbohydrate metabolic process"/>
    <property type="evidence" value="ECO:0007669"/>
    <property type="project" value="InterPro"/>
</dbReference>
<keyword evidence="3 5" id="KW-0326">Glycosidase</keyword>
<evidence type="ECO:0000256" key="1">
    <source>
        <dbReference type="ARBA" id="ARBA00009865"/>
    </source>
</evidence>
<evidence type="ECO:0000256" key="3">
    <source>
        <dbReference type="ARBA" id="ARBA00023295"/>
    </source>
</evidence>
<proteinExistence type="inferred from homology"/>
<sequence length="415" mass="45590">MIHTLLRRRELCLGVAAAAFAPAIASKAWAQTVYGDAPPPPGRPLADDVDNSRRIIPAPRSDYWPYSGISGAGAPVTRRTQGGGWVSGMPDVRYQGPEPRTYPTAPWGGSSSGSVVKDGLLPPIRPIWDAHIRDTIIRPAPDGSYYMTGSTGDNIWAVNDGVELWRSRDLATWDYLGLVWSIDRDGTWEKNWTMRKGVPFRAIWAPEIHYVAGSWVICTSISGVGVGLLKSISGKPEGPYKAVISDTAPIRGSIDSTLFEDDNGRVWLTFGAAEAVREIKRDFSAFAGDWIPLVYDDSVVHTDAQGRRRMGFEGATLFKRDGRYYLGVVHKTEGRYSFAFAMSDKLLGPYHTKHEGVPGGGGGNVFKDHKGRWWQTYFGNDDAAPFREKPGLVRIDFDAAGKIVVAKDQPFLVMA</sequence>